<name>A0A5B0DQW0_9HYPH</name>
<protein>
    <recommendedName>
        <fullName evidence="4">Nuclear transport factor 2 family protein</fullName>
    </recommendedName>
</protein>
<dbReference type="OrthoDB" id="7743892at2"/>
<dbReference type="PROSITE" id="PS51257">
    <property type="entry name" value="PROKAR_LIPOPROTEIN"/>
    <property type="match status" value="1"/>
</dbReference>
<organism evidence="2 3">
    <name type="scientific">Aureimonas fodinaquatilis</name>
    <dbReference type="NCBI Taxonomy" id="2565783"/>
    <lineage>
        <taxon>Bacteria</taxon>
        <taxon>Pseudomonadati</taxon>
        <taxon>Pseudomonadota</taxon>
        <taxon>Alphaproteobacteria</taxon>
        <taxon>Hyphomicrobiales</taxon>
        <taxon>Aurantimonadaceae</taxon>
        <taxon>Aureimonas</taxon>
    </lineage>
</organism>
<keyword evidence="1" id="KW-0732">Signal</keyword>
<evidence type="ECO:0000313" key="3">
    <source>
        <dbReference type="Proteomes" id="UP000324738"/>
    </source>
</evidence>
<dbReference type="RefSeq" id="WP_149301160.1">
    <property type="nucleotide sequence ID" value="NZ_VTWH01000004.1"/>
</dbReference>
<keyword evidence="3" id="KW-1185">Reference proteome</keyword>
<evidence type="ECO:0008006" key="4">
    <source>
        <dbReference type="Google" id="ProtNLM"/>
    </source>
</evidence>
<reference evidence="2 3" key="1">
    <citation type="submission" date="2019-08" db="EMBL/GenBank/DDBJ databases">
        <title>Aureimonas fodiniaquatilis sp. nov., isolated from a coal mine wastewater.</title>
        <authorList>
            <person name="Kim W."/>
        </authorList>
    </citation>
    <scope>NUCLEOTIDE SEQUENCE [LARGE SCALE GENOMIC DNA]</scope>
    <source>
        <strain evidence="2 3">CAU 1482</strain>
    </source>
</reference>
<feature type="chain" id="PRO_5023011889" description="Nuclear transport factor 2 family protein" evidence="1">
    <location>
        <begin position="26"/>
        <end position="156"/>
    </location>
</feature>
<evidence type="ECO:0000256" key="1">
    <source>
        <dbReference type="SAM" id="SignalP"/>
    </source>
</evidence>
<gene>
    <name evidence="2" type="ORF">FPY71_15070</name>
</gene>
<comment type="caution">
    <text evidence="2">The sequence shown here is derived from an EMBL/GenBank/DDBJ whole genome shotgun (WGS) entry which is preliminary data.</text>
</comment>
<proteinExistence type="predicted"/>
<dbReference type="EMBL" id="VTWH01000004">
    <property type="protein sequence ID" value="KAA0968886.1"/>
    <property type="molecule type" value="Genomic_DNA"/>
</dbReference>
<evidence type="ECO:0000313" key="2">
    <source>
        <dbReference type="EMBL" id="KAA0968886.1"/>
    </source>
</evidence>
<dbReference type="AlphaFoldDB" id="A0A5B0DQW0"/>
<feature type="signal peptide" evidence="1">
    <location>
        <begin position="1"/>
        <end position="25"/>
    </location>
</feature>
<sequence>MPGRRGWLALLLSSAMACGATVNVAAQPVPAIGSEEDAQLVAILIRSTLVALHHANVTGNYSVLSQLAAPGFTARNTAADLAVTFAELRRREIDLQAVTVLQPDITFGPVLDENGLLRVSGRFATTPVPVRFELVFQVVDRVWRLIGIVVQPVAAE</sequence>
<accession>A0A5B0DQW0</accession>
<dbReference type="Proteomes" id="UP000324738">
    <property type="component" value="Unassembled WGS sequence"/>
</dbReference>